<comment type="domain">
    <text evidence="15">The C-terminal domain has nuclease activity and interacts with RecD. It interacts with RecA, facilitating its loading onto ssDNA.</text>
</comment>
<comment type="domain">
    <text evidence="15">The N-terminal DNA-binding domain is a ssDNA-dependent ATPase and has ATP-dependent 3'-5' helicase function. This domain interacts with RecC.</text>
</comment>
<evidence type="ECO:0000313" key="20">
    <source>
        <dbReference type="Proteomes" id="UP001429354"/>
    </source>
</evidence>
<dbReference type="InterPro" id="IPR004586">
    <property type="entry name" value="RecB"/>
</dbReference>
<dbReference type="InterPro" id="IPR027417">
    <property type="entry name" value="P-loop_NTPase"/>
</dbReference>
<evidence type="ECO:0000256" key="10">
    <source>
        <dbReference type="ARBA" id="ARBA00023125"/>
    </source>
</evidence>
<dbReference type="Pfam" id="PF13361">
    <property type="entry name" value="UvrD_C"/>
    <property type="match status" value="2"/>
</dbReference>
<dbReference type="Pfam" id="PF00580">
    <property type="entry name" value="UvrD-helicase"/>
    <property type="match status" value="1"/>
</dbReference>
<dbReference type="Pfam" id="PF12705">
    <property type="entry name" value="PDDEXK_1"/>
    <property type="match status" value="1"/>
</dbReference>
<feature type="binding site" evidence="16">
    <location>
        <begin position="24"/>
        <end position="31"/>
    </location>
    <ligand>
        <name>ATP</name>
        <dbReference type="ChEBI" id="CHEBI:30616"/>
    </ligand>
</feature>
<keyword evidence="12 15" id="KW-0413">Isomerase</keyword>
<feature type="binding site" evidence="15">
    <location>
        <position position="1111"/>
    </location>
    <ligand>
        <name>Mg(2+)</name>
        <dbReference type="ChEBI" id="CHEBI:18420"/>
    </ligand>
</feature>
<dbReference type="GO" id="GO:0008854">
    <property type="term" value="F:exodeoxyribonuclease V activity"/>
    <property type="evidence" value="ECO:0007669"/>
    <property type="project" value="UniProtKB-EC"/>
</dbReference>
<keyword evidence="20" id="KW-1185">Reference proteome</keyword>
<dbReference type="Gene3D" id="1.10.3170.10">
    <property type="entry name" value="Recbcd, chain B, domain 2"/>
    <property type="match status" value="1"/>
</dbReference>
<dbReference type="EMBL" id="QOVG01000005">
    <property type="protein sequence ID" value="NDK38877.1"/>
    <property type="molecule type" value="Genomic_DNA"/>
</dbReference>
<dbReference type="RefSeq" id="WP_162349458.1">
    <property type="nucleotide sequence ID" value="NZ_QOVG01000005.1"/>
</dbReference>
<evidence type="ECO:0000256" key="15">
    <source>
        <dbReference type="HAMAP-Rule" id="MF_01485"/>
    </source>
</evidence>
<dbReference type="PANTHER" id="PTHR11070">
    <property type="entry name" value="UVRD / RECB / PCRA DNA HELICASE FAMILY MEMBER"/>
    <property type="match status" value="1"/>
</dbReference>
<evidence type="ECO:0000256" key="1">
    <source>
        <dbReference type="ARBA" id="ARBA00022722"/>
    </source>
</evidence>
<dbReference type="InterPro" id="IPR038726">
    <property type="entry name" value="PDDEXK_AddAB-type"/>
</dbReference>
<reference evidence="19 20" key="1">
    <citation type="submission" date="2018-07" db="EMBL/GenBank/DDBJ databases">
        <title>Whole genome Sequencing of Pseudoxanthomonas gei KCTC 32298 (T).</title>
        <authorList>
            <person name="Kumar S."/>
            <person name="Bansal K."/>
            <person name="Kaur A."/>
            <person name="Patil P."/>
            <person name="Sharma S."/>
            <person name="Patil P.B."/>
        </authorList>
    </citation>
    <scope>NUCLEOTIDE SEQUENCE [LARGE SCALE GENOMIC DNA]</scope>
    <source>
        <strain evidence="19 20">KCTC 32298</strain>
    </source>
</reference>
<evidence type="ECO:0000256" key="7">
    <source>
        <dbReference type="ARBA" id="ARBA00022839"/>
    </source>
</evidence>
<dbReference type="Proteomes" id="UP001429354">
    <property type="component" value="Unassembled WGS sequence"/>
</dbReference>
<keyword evidence="4 15" id="KW-0227">DNA damage</keyword>
<keyword evidence="8 15" id="KW-0067">ATP-binding</keyword>
<evidence type="ECO:0000256" key="16">
    <source>
        <dbReference type="PROSITE-ProRule" id="PRU00560"/>
    </source>
</evidence>
<proteinExistence type="inferred from homology"/>
<dbReference type="PROSITE" id="PS51198">
    <property type="entry name" value="UVRD_HELICASE_ATP_BIND"/>
    <property type="match status" value="1"/>
</dbReference>
<keyword evidence="11 15" id="KW-0234">DNA repair</keyword>
<keyword evidence="5 15" id="KW-0378">Hydrolase</keyword>
<comment type="caution">
    <text evidence="19">The sequence shown here is derived from an EMBL/GenBank/DDBJ whole genome shotgun (WGS) entry which is preliminary data.</text>
</comment>
<keyword evidence="3 15" id="KW-0547">Nucleotide-binding</keyword>
<feature type="region of interest" description="DNA-binding and helicase activity, interacts with RecC" evidence="15">
    <location>
        <begin position="1"/>
        <end position="888"/>
    </location>
</feature>
<dbReference type="PROSITE" id="PS51217">
    <property type="entry name" value="UVRD_HELICASE_CTER"/>
    <property type="match status" value="1"/>
</dbReference>
<dbReference type="Gene3D" id="1.10.486.10">
    <property type="entry name" value="PCRA, domain 4"/>
    <property type="match status" value="1"/>
</dbReference>
<dbReference type="InterPro" id="IPR014016">
    <property type="entry name" value="UvrD-like_ATP-bd"/>
</dbReference>
<gene>
    <name evidence="15 19" type="primary">recB</name>
    <name evidence="19" type="ORF">DT603_08500</name>
</gene>
<dbReference type="InterPro" id="IPR011604">
    <property type="entry name" value="PDDEXK-like_dom_sf"/>
</dbReference>
<organism evidence="19 20">
    <name type="scientific">Pseudoxanthomonas gei</name>
    <dbReference type="NCBI Taxonomy" id="1383030"/>
    <lineage>
        <taxon>Bacteria</taxon>
        <taxon>Pseudomonadati</taxon>
        <taxon>Pseudomonadota</taxon>
        <taxon>Gammaproteobacteria</taxon>
        <taxon>Lysobacterales</taxon>
        <taxon>Lysobacteraceae</taxon>
        <taxon>Pseudoxanthomonas</taxon>
    </lineage>
</organism>
<name>A0ABX0ABH8_9GAMM</name>
<comment type="subunit">
    <text evidence="15">Heterotrimer of RecB, RecC and RecD. All subunits contribute to DNA-binding. Interacts with RecA.</text>
</comment>
<dbReference type="SUPFAM" id="SSF52980">
    <property type="entry name" value="Restriction endonuclease-like"/>
    <property type="match status" value="1"/>
</dbReference>
<dbReference type="Gene3D" id="3.90.320.10">
    <property type="match status" value="1"/>
</dbReference>
<dbReference type="InterPro" id="IPR011335">
    <property type="entry name" value="Restrct_endonuc-II-like"/>
</dbReference>
<dbReference type="SUPFAM" id="SSF52540">
    <property type="entry name" value="P-loop containing nucleoside triphosphate hydrolases"/>
    <property type="match status" value="1"/>
</dbReference>
<evidence type="ECO:0000256" key="5">
    <source>
        <dbReference type="ARBA" id="ARBA00022801"/>
    </source>
</evidence>
<evidence type="ECO:0000256" key="9">
    <source>
        <dbReference type="ARBA" id="ARBA00022842"/>
    </source>
</evidence>
<feature type="binding site" evidence="15">
    <location>
        <position position="975"/>
    </location>
    <ligand>
        <name>Mg(2+)</name>
        <dbReference type="ChEBI" id="CHEBI:18420"/>
    </ligand>
</feature>
<dbReference type="CDD" id="cd22352">
    <property type="entry name" value="RecB_C-like"/>
    <property type="match status" value="1"/>
</dbReference>
<dbReference type="InterPro" id="IPR000212">
    <property type="entry name" value="DNA_helicase_UvrD/REP"/>
</dbReference>
<keyword evidence="10 15" id="KW-0238">DNA-binding</keyword>
<feature type="region of interest" description="Nuclease activity, interacts with RecD and RecA" evidence="15">
    <location>
        <begin position="913"/>
        <end position="1206"/>
    </location>
</feature>
<comment type="catalytic activity">
    <reaction evidence="14 15">
        <text>ATP + H2O = ADP + phosphate + H(+)</text>
        <dbReference type="Rhea" id="RHEA:13065"/>
        <dbReference type="ChEBI" id="CHEBI:15377"/>
        <dbReference type="ChEBI" id="CHEBI:15378"/>
        <dbReference type="ChEBI" id="CHEBI:30616"/>
        <dbReference type="ChEBI" id="CHEBI:43474"/>
        <dbReference type="ChEBI" id="CHEBI:456216"/>
        <dbReference type="EC" id="5.6.2.4"/>
    </reaction>
</comment>
<comment type="similarity">
    <text evidence="15">Belongs to the helicase family. UvrD subfamily.</text>
</comment>
<accession>A0ABX0ABH8</accession>
<comment type="cofactor">
    <cofactor evidence="15">
        <name>Mg(2+)</name>
        <dbReference type="ChEBI" id="CHEBI:18420"/>
    </cofactor>
    <text evidence="15">Binds 1 Mg(2+) ion per subunit.</text>
</comment>
<comment type="catalytic activity">
    <reaction evidence="13 15">
        <text>Couples ATP hydrolysis with the unwinding of duplex DNA by translocating in the 3'-5' direction.</text>
        <dbReference type="EC" id="5.6.2.4"/>
    </reaction>
</comment>
<dbReference type="EC" id="3.1.11.5" evidence="15"/>
<comment type="miscellaneous">
    <text evidence="15">In the RecBCD complex, RecB has a slow 3'-5' helicase, an exonuclease activity and loads RecA onto ssDNA, RecD has a fast 5'-3' helicase activity, while RecC stimulates the ATPase and processivity of the RecB helicase and contributes to recognition of the Chi site.</text>
</comment>
<protein>
    <recommendedName>
        <fullName evidence="15">RecBCD enzyme subunit RecB</fullName>
        <ecNumber evidence="15">3.1.11.5</ecNumber>
        <ecNumber evidence="15">5.6.2.4</ecNumber>
    </recommendedName>
    <alternativeName>
        <fullName evidence="15">DNA 3'-5' helicase subunit RecB</fullName>
    </alternativeName>
    <alternativeName>
        <fullName evidence="15">Exonuclease V subunit RecB</fullName>
        <shortName evidence="15">ExoV subunit RecB</shortName>
    </alternativeName>
    <alternativeName>
        <fullName evidence="15">Helicase/nuclease RecBCD subunit RecB</fullName>
    </alternativeName>
</protein>
<feature type="domain" description="UvrD-like helicase ATP-binding" evidence="17">
    <location>
        <begin position="3"/>
        <end position="471"/>
    </location>
</feature>
<feature type="domain" description="UvrD-like helicase C-terminal" evidence="18">
    <location>
        <begin position="499"/>
        <end position="770"/>
    </location>
</feature>
<evidence type="ECO:0000259" key="17">
    <source>
        <dbReference type="PROSITE" id="PS51198"/>
    </source>
</evidence>
<evidence type="ECO:0000256" key="14">
    <source>
        <dbReference type="ARBA" id="ARBA00048988"/>
    </source>
</evidence>
<evidence type="ECO:0000313" key="19">
    <source>
        <dbReference type="EMBL" id="NDK38877.1"/>
    </source>
</evidence>
<comment type="function">
    <text evidence="15">A helicase/nuclease that prepares dsDNA breaks (DSB) for recombinational DNA repair. Binds to DSBs and unwinds DNA via a highly rapid and processive ATP-dependent bidirectional helicase activity. Unwinds dsDNA until it encounters a Chi (crossover hotspot instigator) sequence from the 3' direction. Cuts ssDNA a few nucleotides 3' to the Chi site. The properties and activities of the enzyme are changed at Chi. The Chi-altered holoenzyme produces a long 3'-ssDNA overhang and facilitates RecA-binding to the ssDNA for homologous DNA recombination and repair. Holoenzyme degrades any linearized DNA that is unable to undergo homologous recombination. In the holoenzyme this subunit contributes ATPase, 3'-5' helicase, exonuclease activity and loads RecA onto ssDNA.</text>
</comment>
<keyword evidence="6 15" id="KW-0347">Helicase</keyword>
<comment type="catalytic activity">
    <reaction evidence="15">
        <text>Exonucleolytic cleavage (in the presence of ATP) in either 5'- to 3'- or 3'- to 5'-direction to yield 5'-phosphooligonucleotides.</text>
        <dbReference type="EC" id="3.1.11.5"/>
    </reaction>
</comment>
<dbReference type="PANTHER" id="PTHR11070:SF23">
    <property type="entry name" value="RECBCD ENZYME SUBUNIT RECB"/>
    <property type="match status" value="1"/>
</dbReference>
<evidence type="ECO:0000256" key="8">
    <source>
        <dbReference type="ARBA" id="ARBA00022840"/>
    </source>
</evidence>
<dbReference type="NCBIfam" id="TIGR00609">
    <property type="entry name" value="recB"/>
    <property type="match status" value="1"/>
</dbReference>
<evidence type="ECO:0000256" key="6">
    <source>
        <dbReference type="ARBA" id="ARBA00022806"/>
    </source>
</evidence>
<evidence type="ECO:0000259" key="18">
    <source>
        <dbReference type="PROSITE" id="PS51217"/>
    </source>
</evidence>
<evidence type="ECO:0000256" key="3">
    <source>
        <dbReference type="ARBA" id="ARBA00022741"/>
    </source>
</evidence>
<evidence type="ECO:0000256" key="12">
    <source>
        <dbReference type="ARBA" id="ARBA00023235"/>
    </source>
</evidence>
<keyword evidence="9 15" id="KW-0460">Magnesium</keyword>
<feature type="active site" description="For nuclease activity" evidence="15">
    <location>
        <position position="1111"/>
    </location>
</feature>
<dbReference type="HAMAP" id="MF_01485">
    <property type="entry name" value="RecB"/>
    <property type="match status" value="1"/>
</dbReference>
<evidence type="ECO:0000256" key="13">
    <source>
        <dbReference type="ARBA" id="ARBA00034617"/>
    </source>
</evidence>
<sequence>MSAAVPAADAYLDLELDGLQLIEASAGTGKTFTLATLVTRLVVERGLALRQILAVTFTEAATQELRARLRKRLALAATLSGKLMTGEPVEAGDDAEVALTLALLQRRLASEDAASLHARLRRAEHEIDLASVFTIHGFCARVLSEHALQTGQAFDAPQMIGSERELLDEVAADVWRAHGADAGDAELLQGLWATPDALARDLDSLLRIPQLLPARPEASADPAPALQAAFDALCAAHARHGDDARASIAHAFAARHFDGRKARAASFEQAWQSLDRGLAGACLSCDDAHLDKLTPERMQGFAKAGAEGLLPRSPLFEALSDWFGAERARTQWLAEQALILLYRIRDDARQRLALLKQTRRLQSYDDLIDEVANALDGDQGEALARNLRSQYAVALVDEFQDTDARQWSIFRRVFAANAIGATEVGEALTLFLIGDPKQAIYGFRGGDVHTYLAAKREAVQAPPLLHNFRSRPSVLRAIEALYAQAGEHAFVDAGIQFQPVRPGAGNADADYLRHGKPAPALTVRVLLNPQADADGARKAFSAPHSRQLAAEACVGEIRAVLDQARAGSALIDGAPVQPGDIAVLVRSHAEATLMQANLAAVGIPAVAAGKRSLFETEQAEELLAVFEALLQPNDEGRLRAALSTQLLGIDAAGIARLDQDDDWRSERQLLALQWRERWQRHGPLALVSDLCAANAERLLRLHDGERRLTNTLQLGELLQEADARALGLHGLVDWLRSHIADADANDEQQLLRLESDARRVQILTLHKAKGLEFPLVFLPFIGIGRSTEKPARHCQVPAPGGRVLHWKMGKDDDSQRWNDAVAAWEHEQSAEDARLLYVGLTRAEHALWLACGDFYKHGNTALAPMVAQWTQLQGGSDIVVDERAPQGLPPSLPAEAETDVPEARRAQRVVPRDWWVYSFTQLSKADAGEYGAIAAVDADEKGAGDEPDIVLAETAALAAAFDTRFSGSRFGNVLHDALEHVDFNAWSAWGEDAAPSGQEQALRDALLNGGYAAADVDDGLVELVSLVGRTLTVPLPEGGRLCELPADQRRAELEFHFALQPTAVDALLQVLHTHGVARERRAFGLRRQLEGLMTGKIDLTYQRDGRWYLLDYKSNRLPGYDAGALEQAMAHSEYDLQALIYTVALHRWLRFRLGEAYDYARDFGGVRYLFCRGLAWAGGSVGGIHAWTPTVALVEALDALFAGGKP</sequence>
<keyword evidence="1 15" id="KW-0540">Nuclease</keyword>
<evidence type="ECO:0000256" key="11">
    <source>
        <dbReference type="ARBA" id="ARBA00023204"/>
    </source>
</evidence>
<keyword evidence="2 15" id="KW-0479">Metal-binding</keyword>
<keyword evidence="7 15" id="KW-0269">Exonuclease</keyword>
<dbReference type="Gene3D" id="3.40.50.300">
    <property type="entry name" value="P-loop containing nucleotide triphosphate hydrolases"/>
    <property type="match status" value="2"/>
</dbReference>
<dbReference type="InterPro" id="IPR014017">
    <property type="entry name" value="DNA_helicase_UvrD-like_C"/>
</dbReference>
<evidence type="ECO:0000256" key="4">
    <source>
        <dbReference type="ARBA" id="ARBA00022763"/>
    </source>
</evidence>
<evidence type="ECO:0000256" key="2">
    <source>
        <dbReference type="ARBA" id="ARBA00022723"/>
    </source>
</evidence>
<feature type="binding site" evidence="15">
    <location>
        <position position="1098"/>
    </location>
    <ligand>
        <name>Mg(2+)</name>
        <dbReference type="ChEBI" id="CHEBI:18420"/>
    </ligand>
</feature>
<dbReference type="EC" id="5.6.2.4" evidence="15"/>